<proteinExistence type="inferred from homology"/>
<evidence type="ECO:0000259" key="2">
    <source>
        <dbReference type="Pfam" id="PF00437"/>
    </source>
</evidence>
<dbReference type="InterPro" id="IPR001482">
    <property type="entry name" value="T2SS/T4SS_dom"/>
</dbReference>
<dbReference type="SUPFAM" id="SSF52540">
    <property type="entry name" value="P-loop containing nucleoside triphosphate hydrolases"/>
    <property type="match status" value="1"/>
</dbReference>
<gene>
    <name evidence="3" type="ORF">GCM10007359_06610</name>
</gene>
<dbReference type="EMBL" id="BMDC01000001">
    <property type="protein sequence ID" value="GGH59428.1"/>
    <property type="molecule type" value="Genomic_DNA"/>
</dbReference>
<dbReference type="GO" id="GO:0016887">
    <property type="term" value="F:ATP hydrolysis activity"/>
    <property type="evidence" value="ECO:0007669"/>
    <property type="project" value="InterPro"/>
</dbReference>
<accession>A0A917IQ55</accession>
<dbReference type="PANTHER" id="PTHR30486:SF15">
    <property type="entry name" value="TYPE II_IV SECRETION SYSTEM ATPASE"/>
    <property type="match status" value="1"/>
</dbReference>
<keyword evidence="4" id="KW-1185">Reference proteome</keyword>
<feature type="domain" description="Bacterial type II secretion system protein E" evidence="2">
    <location>
        <begin position="78"/>
        <end position="335"/>
    </location>
</feature>
<dbReference type="Pfam" id="PF00437">
    <property type="entry name" value="T2SSE"/>
    <property type="match status" value="1"/>
</dbReference>
<evidence type="ECO:0000313" key="4">
    <source>
        <dbReference type="Proteomes" id="UP000600171"/>
    </source>
</evidence>
<evidence type="ECO:0000256" key="1">
    <source>
        <dbReference type="ARBA" id="ARBA00006611"/>
    </source>
</evidence>
<name>A0A917IQ55_9MICC</name>
<dbReference type="Proteomes" id="UP000600171">
    <property type="component" value="Unassembled WGS sequence"/>
</dbReference>
<dbReference type="AlphaFoldDB" id="A0A917IQ55"/>
<organism evidence="3 4">
    <name type="scientific">Rothia aerolata</name>
    <dbReference type="NCBI Taxonomy" id="1812262"/>
    <lineage>
        <taxon>Bacteria</taxon>
        <taxon>Bacillati</taxon>
        <taxon>Actinomycetota</taxon>
        <taxon>Actinomycetes</taxon>
        <taxon>Micrococcales</taxon>
        <taxon>Micrococcaceae</taxon>
        <taxon>Rothia</taxon>
    </lineage>
</organism>
<comment type="similarity">
    <text evidence="1">Belongs to the GSP E family.</text>
</comment>
<protein>
    <submittedName>
        <fullName evidence="3">Pilus assembly protein CpaF</fullName>
    </submittedName>
</protein>
<dbReference type="InterPro" id="IPR027417">
    <property type="entry name" value="P-loop_NTPase"/>
</dbReference>
<dbReference type="InterPro" id="IPR050921">
    <property type="entry name" value="T4SS_GSP_E_ATPase"/>
</dbReference>
<reference evidence="3 4" key="1">
    <citation type="journal article" date="2014" name="Int. J. Syst. Evol. Microbiol.">
        <title>Complete genome sequence of Corynebacterium casei LMG S-19264T (=DSM 44701T), isolated from a smear-ripened cheese.</title>
        <authorList>
            <consortium name="US DOE Joint Genome Institute (JGI-PGF)"/>
            <person name="Walter F."/>
            <person name="Albersmeier A."/>
            <person name="Kalinowski J."/>
            <person name="Ruckert C."/>
        </authorList>
    </citation>
    <scope>NUCLEOTIDE SEQUENCE [LARGE SCALE GENOMIC DNA]</scope>
    <source>
        <strain evidence="3 4">CCM 8669</strain>
    </source>
</reference>
<dbReference type="CDD" id="cd01130">
    <property type="entry name" value="VirB11-like_ATPase"/>
    <property type="match status" value="1"/>
</dbReference>
<dbReference type="RefSeq" id="WP_188358890.1">
    <property type="nucleotide sequence ID" value="NZ_BMDC01000001.1"/>
</dbReference>
<comment type="caution">
    <text evidence="3">The sequence shown here is derived from an EMBL/GenBank/DDBJ whole genome shotgun (WGS) entry which is preliminary data.</text>
</comment>
<evidence type="ECO:0000313" key="3">
    <source>
        <dbReference type="EMBL" id="GGH59428.1"/>
    </source>
</evidence>
<dbReference type="Gene3D" id="3.40.50.300">
    <property type="entry name" value="P-loop containing nucleotide triphosphate hydrolases"/>
    <property type="match status" value="1"/>
</dbReference>
<dbReference type="Gene3D" id="3.30.450.380">
    <property type="match status" value="1"/>
</dbReference>
<dbReference type="PANTHER" id="PTHR30486">
    <property type="entry name" value="TWITCHING MOTILITY PROTEIN PILT"/>
    <property type="match status" value="1"/>
</dbReference>
<sequence>MTTTAVSRTGFAILMDDARENIRLSGIDPLVDRAQAESIIDETILNYEARMFRGTLPLLEDSEQARDYLVNMICGFGELQPLLDDPTIEEIWLNSPTEVFVARSGESELTGISLDQDQVRLLVERMLKISGRRLDLSSPFVDASLPDGSRLHVVIPDVTRQFWSVNIRKFVARARRLPDLVKLGSLTQEAAIFLDAAVASGLNVLVSGATQAGKTTLLNCLSASIGPRERVITCEEIFELKVPLRDVVGMQCRQANLEGAGEIPLRKLVKEALRMRPDRLLIGEVREAESLDMLIALNSGLPGLCTVHANSARDAITKMCTLPLLAGENISSAFVVPTVASCFDLVVHCSRDLRGRRRVSEIVALGNRVENGVIETSTLFRRDSAGELRCLAAEVPAADKFLRAGFKPETLLSPYTAEELS</sequence>